<dbReference type="KEGG" id="acan:ACA1_271960"/>
<protein>
    <submittedName>
        <fullName evidence="3">Uncharacterized protein</fullName>
    </submittedName>
</protein>
<proteinExistence type="predicted"/>
<dbReference type="EMBL" id="KB007835">
    <property type="protein sequence ID" value="ELR24217.1"/>
    <property type="molecule type" value="Genomic_DNA"/>
</dbReference>
<gene>
    <name evidence="3" type="ORF">ACA1_271960</name>
</gene>
<dbReference type="AlphaFoldDB" id="L8HG35"/>
<reference evidence="3 4" key="1">
    <citation type="journal article" date="2013" name="Genome Biol.">
        <title>Genome of Acanthamoeba castellanii highlights extensive lateral gene transfer and early evolution of tyrosine kinase signaling.</title>
        <authorList>
            <person name="Clarke M."/>
            <person name="Lohan A.J."/>
            <person name="Liu B."/>
            <person name="Lagkouvardos I."/>
            <person name="Roy S."/>
            <person name="Zafar N."/>
            <person name="Bertelli C."/>
            <person name="Schilde C."/>
            <person name="Kianianmomeni A."/>
            <person name="Burglin T.R."/>
            <person name="Frech C."/>
            <person name="Turcotte B."/>
            <person name="Kopec K.O."/>
            <person name="Synnott J.M."/>
            <person name="Choo C."/>
            <person name="Paponov I."/>
            <person name="Finkler A."/>
            <person name="Soon Heng Tan C."/>
            <person name="Hutchins A.P."/>
            <person name="Weinmeier T."/>
            <person name="Rattei T."/>
            <person name="Chu J.S."/>
            <person name="Gimenez G."/>
            <person name="Irimia M."/>
            <person name="Rigden D.J."/>
            <person name="Fitzpatrick D.A."/>
            <person name="Lorenzo-Morales J."/>
            <person name="Bateman A."/>
            <person name="Chiu C.H."/>
            <person name="Tang P."/>
            <person name="Hegemann P."/>
            <person name="Fromm H."/>
            <person name="Raoult D."/>
            <person name="Greub G."/>
            <person name="Miranda-Saavedra D."/>
            <person name="Chen N."/>
            <person name="Nash P."/>
            <person name="Ginger M.L."/>
            <person name="Horn M."/>
            <person name="Schaap P."/>
            <person name="Caler L."/>
            <person name="Loftus B."/>
        </authorList>
    </citation>
    <scope>NUCLEOTIDE SEQUENCE [LARGE SCALE GENOMIC DNA]</scope>
    <source>
        <strain evidence="3 4">Neff</strain>
    </source>
</reference>
<evidence type="ECO:0000313" key="3">
    <source>
        <dbReference type="EMBL" id="ELR24217.1"/>
    </source>
</evidence>
<accession>L8HG35</accession>
<dbReference type="Proteomes" id="UP000011083">
    <property type="component" value="Unassembled WGS sequence"/>
</dbReference>
<evidence type="ECO:0000256" key="1">
    <source>
        <dbReference type="SAM" id="MobiDB-lite"/>
    </source>
</evidence>
<keyword evidence="4" id="KW-1185">Reference proteome</keyword>
<keyword evidence="2" id="KW-0732">Signal</keyword>
<dbReference type="GeneID" id="14925268"/>
<feature type="non-terminal residue" evidence="3">
    <location>
        <position position="1"/>
    </location>
</feature>
<dbReference type="InterPro" id="IPR009011">
    <property type="entry name" value="Man6P_isomerase_rcpt-bd_dom_sf"/>
</dbReference>
<sequence length="121" mass="12916">MKVRYGCQSIMGPLVVLVLVGLMAHAVLGGSDCQGKVGAYSYDLSPLARQLGDNDVVLDDWGNTYFYSVCGVVSNTFCQTVDDMTPAVCQKDQRQPPQAGATPRASLSPSLLRTAPPEFTS</sequence>
<feature type="signal peptide" evidence="2">
    <location>
        <begin position="1"/>
        <end position="29"/>
    </location>
</feature>
<feature type="chain" id="PRO_5003991076" evidence="2">
    <location>
        <begin position="30"/>
        <end position="121"/>
    </location>
</feature>
<evidence type="ECO:0000313" key="4">
    <source>
        <dbReference type="Proteomes" id="UP000011083"/>
    </source>
</evidence>
<dbReference type="RefSeq" id="XP_004353745.1">
    <property type="nucleotide sequence ID" value="XM_004353693.1"/>
</dbReference>
<organism evidence="3 4">
    <name type="scientific">Acanthamoeba castellanii (strain ATCC 30010 / Neff)</name>
    <dbReference type="NCBI Taxonomy" id="1257118"/>
    <lineage>
        <taxon>Eukaryota</taxon>
        <taxon>Amoebozoa</taxon>
        <taxon>Discosea</taxon>
        <taxon>Longamoebia</taxon>
        <taxon>Centramoebida</taxon>
        <taxon>Acanthamoebidae</taxon>
        <taxon>Acanthamoeba</taxon>
    </lineage>
</organism>
<dbReference type="SUPFAM" id="SSF50911">
    <property type="entry name" value="Mannose 6-phosphate receptor domain"/>
    <property type="match status" value="1"/>
</dbReference>
<evidence type="ECO:0000256" key="2">
    <source>
        <dbReference type="SAM" id="SignalP"/>
    </source>
</evidence>
<feature type="region of interest" description="Disordered" evidence="1">
    <location>
        <begin position="89"/>
        <end position="121"/>
    </location>
</feature>
<dbReference type="OrthoDB" id="4504960at2759"/>
<name>L8HG35_ACACF</name>
<dbReference type="VEuPathDB" id="AmoebaDB:ACA1_271960"/>
<dbReference type="Gene3D" id="2.70.130.10">
    <property type="entry name" value="Mannose-6-phosphate receptor binding domain"/>
    <property type="match status" value="1"/>
</dbReference>